<reference evidence="2 3" key="1">
    <citation type="submission" date="2018-07" db="EMBL/GenBank/DDBJ databases">
        <title>Genomic Encyclopedia of Type Strains, Phase IV (KMG-IV): sequencing the most valuable type-strain genomes for metagenomic binning, comparative biology and taxonomic classification.</title>
        <authorList>
            <person name="Goeker M."/>
        </authorList>
    </citation>
    <scope>NUCLEOTIDE SEQUENCE [LARGE SCALE GENOMIC DNA]</scope>
    <source>
        <strain evidence="2 3">DSM 100911</strain>
    </source>
</reference>
<keyword evidence="1" id="KW-0732">Signal</keyword>
<protein>
    <submittedName>
        <fullName evidence="2">Phenylacetate-coenzyme A ligase PaaK-like adenylate-forming protein</fullName>
    </submittedName>
</protein>
<dbReference type="AlphaFoldDB" id="A0A369AQP2"/>
<dbReference type="SUPFAM" id="SSF56801">
    <property type="entry name" value="Acetyl-CoA synthetase-like"/>
    <property type="match status" value="1"/>
</dbReference>
<keyword evidence="2" id="KW-0436">Ligase</keyword>
<evidence type="ECO:0000256" key="1">
    <source>
        <dbReference type="SAM" id="SignalP"/>
    </source>
</evidence>
<keyword evidence="3" id="KW-1185">Reference proteome</keyword>
<dbReference type="EMBL" id="QPJU01000001">
    <property type="protein sequence ID" value="RCX11692.1"/>
    <property type="molecule type" value="Genomic_DNA"/>
</dbReference>
<feature type="chain" id="PRO_5016752668" evidence="1">
    <location>
        <begin position="19"/>
        <end position="467"/>
    </location>
</feature>
<dbReference type="InterPro" id="IPR042099">
    <property type="entry name" value="ANL_N_sf"/>
</dbReference>
<dbReference type="InterPro" id="IPR053158">
    <property type="entry name" value="CapK_Type1_Caps_Biosynth"/>
</dbReference>
<dbReference type="Gene3D" id="3.40.50.12780">
    <property type="entry name" value="N-terminal domain of ligase-like"/>
    <property type="match status" value="1"/>
</dbReference>
<accession>A0A369AQP2</accession>
<dbReference type="GO" id="GO:0016874">
    <property type="term" value="F:ligase activity"/>
    <property type="evidence" value="ECO:0007669"/>
    <property type="project" value="UniProtKB-KW"/>
</dbReference>
<dbReference type="Proteomes" id="UP000252174">
    <property type="component" value="Unassembled WGS sequence"/>
</dbReference>
<dbReference type="PANTHER" id="PTHR36932:SF1">
    <property type="entry name" value="CAPSULAR POLYSACCHARIDE BIOSYNTHESIS PROTEIN"/>
    <property type="match status" value="1"/>
</dbReference>
<sequence>MGAAMHTLLDLVSLSAVALDLLVAQQGPPQGIAARQRRRLQRLLDAALRGSRFYRNHWPAGTRADTPLAALPMVTRGQLMARFADWVTDPQLELEALRAFTADPQRIAEPWLGRYLVWESSGTSGEPGIFVQDAQTMAVYDALEALRRAPPQALRRWFDPWYLSERSAFVGATSGHFASYVSFRRLCALNPWLAATMRSFSIQQPVDELVRALNDFAPTVLATYPTVASVLADEAAQGRLRIAPREIWLGGETLGAAARAHISAALGGVVRSSYGASEFLSMAWECAHGQLHLNADWVILEPVDELFRPVPAGQPSCSVLLTNLANHVQPLVRCDLGDQVTLHAEPCACGSPLPALTVQGRQDEPLVMAGRDGRPVTLLPMAVSTVLEEEAGVFDFHLRQLDAHTLVLRLGLQGADGQAAMERCRAALKAYAAAQGVERLCVRGELGQAMPRGRSGKACRIVARAMP</sequence>
<proteinExistence type="predicted"/>
<name>A0A369AQP2_9BURK</name>
<evidence type="ECO:0000313" key="2">
    <source>
        <dbReference type="EMBL" id="RCX11692.1"/>
    </source>
</evidence>
<dbReference type="PANTHER" id="PTHR36932">
    <property type="entry name" value="CAPSULAR POLYSACCHARIDE BIOSYNTHESIS PROTEIN"/>
    <property type="match status" value="1"/>
</dbReference>
<gene>
    <name evidence="2" type="ORF">DFR45_101220</name>
</gene>
<organism evidence="2 3">
    <name type="scientific">Extensimonas vulgaris</name>
    <dbReference type="NCBI Taxonomy" id="1031594"/>
    <lineage>
        <taxon>Bacteria</taxon>
        <taxon>Pseudomonadati</taxon>
        <taxon>Pseudomonadota</taxon>
        <taxon>Betaproteobacteria</taxon>
        <taxon>Burkholderiales</taxon>
        <taxon>Comamonadaceae</taxon>
        <taxon>Extensimonas</taxon>
    </lineage>
</organism>
<evidence type="ECO:0000313" key="3">
    <source>
        <dbReference type="Proteomes" id="UP000252174"/>
    </source>
</evidence>
<feature type="signal peptide" evidence="1">
    <location>
        <begin position="1"/>
        <end position="18"/>
    </location>
</feature>
<comment type="caution">
    <text evidence="2">The sequence shown here is derived from an EMBL/GenBank/DDBJ whole genome shotgun (WGS) entry which is preliminary data.</text>
</comment>